<evidence type="ECO:0008006" key="3">
    <source>
        <dbReference type="Google" id="ProtNLM"/>
    </source>
</evidence>
<proteinExistence type="predicted"/>
<dbReference type="AlphaFoldDB" id="A0A0X8G8U2"/>
<dbReference type="EMBL" id="CP013355">
    <property type="protein sequence ID" value="AMC11768.1"/>
    <property type="molecule type" value="Genomic_DNA"/>
</dbReference>
<dbReference type="RefSeq" id="WP_068210176.1">
    <property type="nucleotide sequence ID" value="NZ_CP013355.1"/>
</dbReference>
<protein>
    <recommendedName>
        <fullName evidence="3">Cell division protein FtsQ</fullName>
    </recommendedName>
</protein>
<evidence type="ECO:0000313" key="1">
    <source>
        <dbReference type="EMBL" id="AMC11768.1"/>
    </source>
</evidence>
<organism evidence="1 2">
    <name type="scientific">Lutibacter profundi</name>
    <dbReference type="NCBI Taxonomy" id="1622118"/>
    <lineage>
        <taxon>Bacteria</taxon>
        <taxon>Pseudomonadati</taxon>
        <taxon>Bacteroidota</taxon>
        <taxon>Flavobacteriia</taxon>
        <taxon>Flavobacteriales</taxon>
        <taxon>Flavobacteriaceae</taxon>
        <taxon>Lutibacter</taxon>
    </lineage>
</organism>
<gene>
    <name evidence="1" type="ORF">Lupro_11025</name>
</gene>
<accession>A0A0X8G8U2</accession>
<name>A0A0X8G8U2_9FLAO</name>
<sequence>MKVNRNYIKGVILLLLVVFLLGFSNKKNNRKKVRDVTIEFEGGNNLFMSYQMVNKLLIQNGATVKNQAKSVIDLHLLETNVLSHPMVEDAAIFLTIDGLLKAKVKQRTPIARVLTNSKSYYIDKQAEIMPLSENYSARVLLISGDIKKKDIPKLHFLVTTILKDEFLKKQLIGVQKISNEEFILTMRVGNQKIFLGKIQNLNQKFKNLKSFLSETMTDKTIDNYTSINLKYNGQVVCAKK</sequence>
<keyword evidence="2" id="KW-1185">Reference proteome</keyword>
<dbReference type="KEGG" id="lut:Lupro_11025"/>
<dbReference type="OrthoDB" id="1466667at2"/>
<dbReference type="PATRIC" id="fig|1622118.3.peg.2267"/>
<dbReference type="Proteomes" id="UP000059672">
    <property type="component" value="Chromosome"/>
</dbReference>
<reference evidence="1 2" key="2">
    <citation type="journal article" date="2016" name="Int. J. Syst. Evol. Microbiol.">
        <title>Lutibacter profundi sp. nov., isolated from a deep-sea hydrothermal system on the Arctic Mid-Ocean Ridge and emended description of the genus Lutibacter.</title>
        <authorList>
            <person name="Le Moine Bauer S."/>
            <person name="Roalkvam I."/>
            <person name="Steen I.H."/>
            <person name="Dahle H."/>
        </authorList>
    </citation>
    <scope>NUCLEOTIDE SEQUENCE [LARGE SCALE GENOMIC DNA]</scope>
    <source>
        <strain evidence="1 2">LP1</strain>
    </source>
</reference>
<reference evidence="2" key="1">
    <citation type="submission" date="2015-12" db="EMBL/GenBank/DDBJ databases">
        <title>Complete genome sequence of Lutibacter profundus strain LP1.</title>
        <authorList>
            <person name="Wissuwa J."/>
            <person name="Le Moine Bauer S."/>
            <person name="Stokke R."/>
            <person name="Dahle H."/>
            <person name="Steen I.H."/>
        </authorList>
    </citation>
    <scope>NUCLEOTIDE SEQUENCE [LARGE SCALE GENOMIC DNA]</scope>
    <source>
        <strain evidence="2">LP1</strain>
    </source>
</reference>
<evidence type="ECO:0000313" key="2">
    <source>
        <dbReference type="Proteomes" id="UP000059672"/>
    </source>
</evidence>
<dbReference type="STRING" id="1622118.Lupro_11025"/>